<dbReference type="SUPFAM" id="SSF52540">
    <property type="entry name" value="P-loop containing nucleoside triphosphate hydrolases"/>
    <property type="match status" value="1"/>
</dbReference>
<protein>
    <recommendedName>
        <fullName evidence="3">DUF234 domain-containing protein</fullName>
    </recommendedName>
</protein>
<dbReference type="PANTHER" id="PTHR34704:SF2">
    <property type="entry name" value="ATPASE"/>
    <property type="match status" value="1"/>
</dbReference>
<dbReference type="Proteomes" id="UP000366872">
    <property type="component" value="Unassembled WGS sequence"/>
</dbReference>
<keyword evidence="2" id="KW-1185">Reference proteome</keyword>
<evidence type="ECO:0000313" key="1">
    <source>
        <dbReference type="EMBL" id="VGO14698.1"/>
    </source>
</evidence>
<evidence type="ECO:0008006" key="3">
    <source>
        <dbReference type="Google" id="ProtNLM"/>
    </source>
</evidence>
<evidence type="ECO:0000313" key="2">
    <source>
        <dbReference type="Proteomes" id="UP000366872"/>
    </source>
</evidence>
<dbReference type="AlphaFoldDB" id="A0A6C2U3T0"/>
<dbReference type="EMBL" id="CAAHFG010000002">
    <property type="protein sequence ID" value="VGO14698.1"/>
    <property type="molecule type" value="Genomic_DNA"/>
</dbReference>
<sequence>MLRRKLERSKASEKQVVFFDELPWIASRKSGFLPAFEHFWNSWGSRRGNLLIIVCGSAAAWMIKRVIHNKGGLHGRVTRTMQLSPFNLCEAHEYLRSRKFSHNWFQTLELYMALGGVPFYLHQAQPNLSAAQNIDKLCFEPGAPLRNEFNEVYASLFENHERHLQIIKALAKTQQGLTRAELQQKAKLESGGTLSQTLEELNRSGFIGITIPFGRTKRDSLFRLTDEFSLFHQRWIEGKRLSEEAGAHWIKLRATPRWNAWSGFAFENICLKHIRQIKTSLGIAALQTESSAWRSRPKPGEKGAQIDLLVDRADNVVSLCEMKYSAAPFTITKKYAEELRNKMQVFQTATKTRKALLLAMVTANGLADNAYSQELINNRIEIAALFEP</sequence>
<proteinExistence type="predicted"/>
<name>A0A6C2U3T0_PONDE</name>
<accession>A0A6C2U3T0</accession>
<gene>
    <name evidence="1" type="ORF">PDESU_03266</name>
</gene>
<reference evidence="1 2" key="1">
    <citation type="submission" date="2019-04" db="EMBL/GenBank/DDBJ databases">
        <authorList>
            <person name="Van Vliet M D."/>
        </authorList>
    </citation>
    <scope>NUCLEOTIDE SEQUENCE [LARGE SCALE GENOMIC DNA]</scope>
    <source>
        <strain evidence="1 2">F1</strain>
    </source>
</reference>
<dbReference type="Gene3D" id="3.40.50.300">
    <property type="entry name" value="P-loop containing nucleotide triphosphate hydrolases"/>
    <property type="match status" value="1"/>
</dbReference>
<dbReference type="InterPro" id="IPR027417">
    <property type="entry name" value="P-loop_NTPase"/>
</dbReference>
<dbReference type="PANTHER" id="PTHR34704">
    <property type="entry name" value="ATPASE"/>
    <property type="match status" value="1"/>
</dbReference>
<organism evidence="1 2">
    <name type="scientific">Pontiella desulfatans</name>
    <dbReference type="NCBI Taxonomy" id="2750659"/>
    <lineage>
        <taxon>Bacteria</taxon>
        <taxon>Pseudomonadati</taxon>
        <taxon>Kiritimatiellota</taxon>
        <taxon>Kiritimatiellia</taxon>
        <taxon>Kiritimatiellales</taxon>
        <taxon>Pontiellaceae</taxon>
        <taxon>Pontiella</taxon>
    </lineage>
</organism>